<feature type="compositionally biased region" description="Polar residues" evidence="1">
    <location>
        <begin position="484"/>
        <end position="500"/>
    </location>
</feature>
<comment type="caution">
    <text evidence="2">The sequence shown here is derived from an EMBL/GenBank/DDBJ whole genome shotgun (WGS) entry which is preliminary data.</text>
</comment>
<evidence type="ECO:0000256" key="1">
    <source>
        <dbReference type="SAM" id="MobiDB-lite"/>
    </source>
</evidence>
<dbReference type="Proteomes" id="UP000019763">
    <property type="component" value="Unassembled WGS sequence"/>
</dbReference>
<dbReference type="EMBL" id="AFNH02000466">
    <property type="protein sequence ID" value="EZG68711.1"/>
    <property type="molecule type" value="Genomic_DNA"/>
</dbReference>
<dbReference type="RefSeq" id="XP_011134555.1">
    <property type="nucleotide sequence ID" value="XM_011136253.1"/>
</dbReference>
<feature type="compositionally biased region" description="Low complexity" evidence="1">
    <location>
        <begin position="431"/>
        <end position="450"/>
    </location>
</feature>
<dbReference type="AlphaFoldDB" id="A0A023B890"/>
<dbReference type="Gene3D" id="1.20.5.4820">
    <property type="match status" value="1"/>
</dbReference>
<name>A0A023B890_GRENI</name>
<feature type="compositionally biased region" description="Polar residues" evidence="1">
    <location>
        <begin position="464"/>
        <end position="474"/>
    </location>
</feature>
<dbReference type="GeneID" id="22912258"/>
<keyword evidence="3" id="KW-1185">Reference proteome</keyword>
<reference evidence="2" key="1">
    <citation type="submission" date="2013-12" db="EMBL/GenBank/DDBJ databases">
        <authorList>
            <person name="Omoto C.K."/>
            <person name="Sibley D."/>
            <person name="Venepally P."/>
            <person name="Hadjithomas M."/>
            <person name="Karamycheva S."/>
            <person name="Brunk B."/>
            <person name="Roos D."/>
            <person name="Caler E."/>
            <person name="Lorenzi H."/>
        </authorList>
    </citation>
    <scope>NUCLEOTIDE SEQUENCE</scope>
</reference>
<gene>
    <name evidence="2" type="ORF">GNI_061560</name>
</gene>
<organism evidence="2 3">
    <name type="scientific">Gregarina niphandrodes</name>
    <name type="common">Septate eugregarine</name>
    <dbReference type="NCBI Taxonomy" id="110365"/>
    <lineage>
        <taxon>Eukaryota</taxon>
        <taxon>Sar</taxon>
        <taxon>Alveolata</taxon>
        <taxon>Apicomplexa</taxon>
        <taxon>Conoidasida</taxon>
        <taxon>Gregarinasina</taxon>
        <taxon>Eugregarinorida</taxon>
        <taxon>Gregarinidae</taxon>
        <taxon>Gregarina</taxon>
    </lineage>
</organism>
<accession>A0A023B890</accession>
<feature type="region of interest" description="Disordered" evidence="1">
    <location>
        <begin position="429"/>
        <end position="500"/>
    </location>
</feature>
<dbReference type="CDD" id="cd23767">
    <property type="entry name" value="IQCD"/>
    <property type="match status" value="1"/>
</dbReference>
<sequence>MSSQADHPSHSAQKVAKGNSFFMNTENFREYTSAYILATVTDPVDKQLRLVKAEPCPISPASVESALFPARSTVFKDAPKLVYLTSHEMDSVMGSLPPWLSEYRWLDYAECAVYRDFFLSVIYNGLFRYVRSRINNALLSREWLNKCQENPMERLARLKEGCIAHLEYDLGTKDVFDGEGIHVEDGKGGHAEELGSGGPMFGGCGGRRSNKAPGYEGTSGGYGHFLMSVVARRLREVIFPQVNQKKIGEMLLNPIGPYHIRRLLNDYNSDIDVSFVHYLIQNLPHDTPCGLAAHKRREHVMRMTSKTSVTEYNTVHWKLMFSHHLKAVCKLWKTHTNSGTLKTILDDTEGHFHDMWRILTDFADCNSTYLINIAYGNSFTLFDQICRFNLSRFCQDYHNLHAPWFSIPHFLQKYSILLHGHRKTKCRISLPSANTPSASTPATHSPAANSHSSKDRFPKRGLEQVSSETTNRSGSRGGSDVARDQSTNKQQASKESAVVTNITLNVPTRVGRDRRGSVFDVRGAHTSTTVSSGVSQFARPLPEVLGTIDPVARVGAIMATIKTGRATEFTIQNNRVYIHPQTMGQLEHAWLGVIAARVVRIQAIWRGSVVRRNYQALKKANMSIKCIQHAFAKATAQQWNYFEPPVFPDCRDGQALYITYL</sequence>
<proteinExistence type="predicted"/>
<protein>
    <submittedName>
        <fullName evidence="2">Uncharacterized protein</fullName>
    </submittedName>
</protein>
<feature type="compositionally biased region" description="Basic and acidic residues" evidence="1">
    <location>
        <begin position="452"/>
        <end position="462"/>
    </location>
</feature>
<dbReference type="InterPro" id="IPR027417">
    <property type="entry name" value="P-loop_NTPase"/>
</dbReference>
<dbReference type="SUPFAM" id="SSF52540">
    <property type="entry name" value="P-loop containing nucleoside triphosphate hydrolases"/>
    <property type="match status" value="1"/>
</dbReference>
<evidence type="ECO:0000313" key="2">
    <source>
        <dbReference type="EMBL" id="EZG68711.1"/>
    </source>
</evidence>
<dbReference type="PROSITE" id="PS50096">
    <property type="entry name" value="IQ"/>
    <property type="match status" value="1"/>
</dbReference>
<evidence type="ECO:0000313" key="3">
    <source>
        <dbReference type="Proteomes" id="UP000019763"/>
    </source>
</evidence>
<dbReference type="VEuPathDB" id="CryptoDB:GNI_061560"/>